<dbReference type="GO" id="GO:0003677">
    <property type="term" value="F:DNA binding"/>
    <property type="evidence" value="ECO:0007669"/>
    <property type="project" value="InterPro"/>
</dbReference>
<dbReference type="InterPro" id="IPR004606">
    <property type="entry name" value="Mop_domain"/>
</dbReference>
<dbReference type="GO" id="GO:0006310">
    <property type="term" value="P:DNA recombination"/>
    <property type="evidence" value="ECO:0007669"/>
    <property type="project" value="UniProtKB-KW"/>
</dbReference>
<evidence type="ECO:0000259" key="5">
    <source>
        <dbReference type="PROSITE" id="PS51898"/>
    </source>
</evidence>
<dbReference type="SUPFAM" id="SSF56349">
    <property type="entry name" value="DNA breaking-rejoining enzymes"/>
    <property type="match status" value="1"/>
</dbReference>
<evidence type="ECO:0000256" key="3">
    <source>
        <dbReference type="PROSITE-ProRule" id="PRU01213"/>
    </source>
</evidence>
<dbReference type="InterPro" id="IPR002104">
    <property type="entry name" value="Integrase_catalytic"/>
</dbReference>
<keyword evidence="1 3" id="KW-0500">Molybdenum</keyword>
<evidence type="ECO:0000256" key="2">
    <source>
        <dbReference type="ARBA" id="ARBA00023172"/>
    </source>
</evidence>
<dbReference type="KEGG" id="dde:Dde_3517"/>
<keyword evidence="7" id="KW-1185">Reference proteome</keyword>
<dbReference type="Proteomes" id="UP000002710">
    <property type="component" value="Chromosome"/>
</dbReference>
<dbReference type="InterPro" id="IPR011010">
    <property type="entry name" value="DNA_brk_join_enz"/>
</dbReference>
<sequence length="380" mass="40303">MTTTGTTVRSGRPAGGRIAPHALFVVPEGVKLLDAEQLLRLEQAFSRWRAAAATPHAEISRGRMWLLFQLLRHTGARLGEVQALDVRTDVCLQTGSARFGHNGRMREVPLPRALCREIDRLLNGVSGGGFGEYPFGVDQGYVRRVFYARAEECGVPRDMATPRVLRNTRAVELLRSGVPLAVVREVLGQASADLAAVLQNYSSGDMRAIVRRLAMDAGERSSARNSFRGHVSAIRTDAIMAEVSLCTVGGHTVSALITMESLRALELEPDSPVGATVKAPYVDVRLCAPGSADGDTGGSGRPNCMTAAVTQVRSSGVMAEVMGACADGTQLCALLSVSDAERMGLVSSEAGAGQDVAAPGVKGMTAEFFFKPLSVVLHTV</sequence>
<dbReference type="AlphaFoldDB" id="Q30VI6"/>
<dbReference type="eggNOG" id="COG0582">
    <property type="taxonomic scope" value="Bacteria"/>
</dbReference>
<evidence type="ECO:0000256" key="1">
    <source>
        <dbReference type="ARBA" id="ARBA00022505"/>
    </source>
</evidence>
<dbReference type="STRING" id="207559.Dde_3517"/>
<feature type="domain" description="Mop" evidence="4">
    <location>
        <begin position="220"/>
        <end position="286"/>
    </location>
</feature>
<evidence type="ECO:0000313" key="7">
    <source>
        <dbReference type="Proteomes" id="UP000002710"/>
    </source>
</evidence>
<dbReference type="Pfam" id="PF00589">
    <property type="entry name" value="Phage_integrase"/>
    <property type="match status" value="1"/>
</dbReference>
<dbReference type="InterPro" id="IPR013762">
    <property type="entry name" value="Integrase-like_cat_sf"/>
</dbReference>
<evidence type="ECO:0000313" key="6">
    <source>
        <dbReference type="EMBL" id="ABB40310.1"/>
    </source>
</evidence>
<keyword evidence="2" id="KW-0233">DNA recombination</keyword>
<dbReference type="GO" id="GO:0015074">
    <property type="term" value="P:DNA integration"/>
    <property type="evidence" value="ECO:0007669"/>
    <property type="project" value="InterPro"/>
</dbReference>
<dbReference type="Pfam" id="PF03459">
    <property type="entry name" value="TOBE"/>
    <property type="match status" value="1"/>
</dbReference>
<proteinExistence type="predicted"/>
<evidence type="ECO:0000259" key="4">
    <source>
        <dbReference type="PROSITE" id="PS51866"/>
    </source>
</evidence>
<dbReference type="GO" id="GO:0015689">
    <property type="term" value="P:molybdate ion transport"/>
    <property type="evidence" value="ECO:0007669"/>
    <property type="project" value="InterPro"/>
</dbReference>
<reference evidence="6 7" key="1">
    <citation type="journal article" date="2011" name="J. Bacteriol.">
        <title>Complete genome sequence and updated annotation of Desulfovibrio alaskensis G20.</title>
        <authorList>
            <person name="Hauser L.J."/>
            <person name="Land M.L."/>
            <person name="Brown S.D."/>
            <person name="Larimer F."/>
            <person name="Keller K.L."/>
            <person name="Rapp-Giles B.J."/>
            <person name="Price M.N."/>
            <person name="Lin M."/>
            <person name="Bruce D.C."/>
            <person name="Detter J.C."/>
            <person name="Tapia R."/>
            <person name="Han C.S."/>
            <person name="Goodwin L.A."/>
            <person name="Cheng J.F."/>
            <person name="Pitluck S."/>
            <person name="Copeland A."/>
            <person name="Lucas S."/>
            <person name="Nolan M."/>
            <person name="Lapidus A.L."/>
            <person name="Palumbo A.V."/>
            <person name="Wall J.D."/>
        </authorList>
    </citation>
    <scope>NUCLEOTIDE SEQUENCE [LARGE SCALE GENOMIC DNA]</scope>
    <source>
        <strain evidence="7">ATCC BAA 1058 / DSM 17464 / G20</strain>
    </source>
</reference>
<protein>
    <submittedName>
        <fullName evidence="6">Molybdenum-pterin binding protein</fullName>
    </submittedName>
</protein>
<organism evidence="6 7">
    <name type="scientific">Oleidesulfovibrio alaskensis (strain ATCC BAA-1058 / DSM 17464 / G20)</name>
    <name type="common">Desulfovibrio alaskensis</name>
    <dbReference type="NCBI Taxonomy" id="207559"/>
    <lineage>
        <taxon>Bacteria</taxon>
        <taxon>Pseudomonadati</taxon>
        <taxon>Thermodesulfobacteriota</taxon>
        <taxon>Desulfovibrionia</taxon>
        <taxon>Desulfovibrionales</taxon>
        <taxon>Desulfovibrionaceae</taxon>
        <taxon>Oleidesulfovibrio</taxon>
    </lineage>
</organism>
<dbReference type="Gene3D" id="1.10.443.10">
    <property type="entry name" value="Intergrase catalytic core"/>
    <property type="match status" value="1"/>
</dbReference>
<accession>Q30VI6</accession>
<dbReference type="CDD" id="cd00397">
    <property type="entry name" value="DNA_BRE_C"/>
    <property type="match status" value="1"/>
</dbReference>
<dbReference type="HOGENOM" id="CLU_048862_0_0_7"/>
<dbReference type="RefSeq" id="WP_011369209.1">
    <property type="nucleotide sequence ID" value="NC_007519.1"/>
</dbReference>
<dbReference type="EMBL" id="CP000112">
    <property type="protein sequence ID" value="ABB40310.1"/>
    <property type="molecule type" value="Genomic_DNA"/>
</dbReference>
<dbReference type="PROSITE" id="PS51898">
    <property type="entry name" value="TYR_RECOMBINASE"/>
    <property type="match status" value="1"/>
</dbReference>
<dbReference type="InterPro" id="IPR005116">
    <property type="entry name" value="Transp-assoc_OB_typ1"/>
</dbReference>
<dbReference type="Gene3D" id="2.40.50.100">
    <property type="match status" value="2"/>
</dbReference>
<gene>
    <name evidence="6" type="ordered locus">Dde_3517</name>
</gene>
<feature type="domain" description="Tyr recombinase" evidence="5">
    <location>
        <begin position="28"/>
        <end position="214"/>
    </location>
</feature>
<dbReference type="PROSITE" id="PS51866">
    <property type="entry name" value="MOP"/>
    <property type="match status" value="1"/>
</dbReference>
<name>Q30VI6_OLEA2</name>
<dbReference type="InterPro" id="IPR008995">
    <property type="entry name" value="Mo/tungstate-bd_C_term_dom"/>
</dbReference>
<dbReference type="SUPFAM" id="SSF50331">
    <property type="entry name" value="MOP-like"/>
    <property type="match status" value="2"/>
</dbReference>